<keyword evidence="6" id="KW-0131">Cell cycle</keyword>
<dbReference type="InterPro" id="IPR011990">
    <property type="entry name" value="TPR-like_helical_dom_sf"/>
</dbReference>
<evidence type="ECO:0000256" key="5">
    <source>
        <dbReference type="ARBA" id="ARBA00022786"/>
    </source>
</evidence>
<dbReference type="InterPro" id="IPR037679">
    <property type="entry name" value="Apc5"/>
</dbReference>
<dbReference type="GO" id="GO:0045842">
    <property type="term" value="P:positive regulation of mitotic metaphase/anaphase transition"/>
    <property type="evidence" value="ECO:0007669"/>
    <property type="project" value="TreeGrafter"/>
</dbReference>
<evidence type="ECO:0000313" key="11">
    <source>
        <dbReference type="EMBL" id="KAG0558436.1"/>
    </source>
</evidence>
<keyword evidence="5" id="KW-0833">Ubl conjugation pathway</keyword>
<dbReference type="AlphaFoldDB" id="A0A8T0GG74"/>
<comment type="similarity">
    <text evidence="1">Belongs to the APC5 family.</text>
</comment>
<gene>
    <name evidence="11" type="ORF">KC19_10G028100</name>
</gene>
<dbReference type="EMBL" id="CM026431">
    <property type="protein sequence ID" value="KAG0558435.1"/>
    <property type="molecule type" value="Genomic_DNA"/>
</dbReference>
<accession>A0A8T0GG74</accession>
<evidence type="ECO:0000259" key="10">
    <source>
        <dbReference type="Pfam" id="PF12862"/>
    </source>
</evidence>
<dbReference type="GO" id="GO:0031145">
    <property type="term" value="P:anaphase-promoting complex-dependent catabolic process"/>
    <property type="evidence" value="ECO:0007669"/>
    <property type="project" value="TreeGrafter"/>
</dbReference>
<keyword evidence="3" id="KW-0132">Cell division</keyword>
<evidence type="ECO:0000256" key="7">
    <source>
        <dbReference type="ARBA" id="ARBA00031069"/>
    </source>
</evidence>
<feature type="region of interest" description="Disordered" evidence="9">
    <location>
        <begin position="217"/>
        <end position="238"/>
    </location>
</feature>
<keyword evidence="12" id="KW-1185">Reference proteome</keyword>
<name>A0A8T0GG74_CERPU</name>
<dbReference type="Pfam" id="PF12862">
    <property type="entry name" value="ANAPC5"/>
    <property type="match status" value="1"/>
</dbReference>
<evidence type="ECO:0000256" key="4">
    <source>
        <dbReference type="ARBA" id="ARBA00022776"/>
    </source>
</evidence>
<evidence type="ECO:0000256" key="1">
    <source>
        <dbReference type="ARBA" id="ARBA00007450"/>
    </source>
</evidence>
<proteinExistence type="inferred from homology"/>
<dbReference type="Proteomes" id="UP000822688">
    <property type="component" value="Chromosome 10"/>
</dbReference>
<dbReference type="GO" id="GO:0051301">
    <property type="term" value="P:cell division"/>
    <property type="evidence" value="ECO:0007669"/>
    <property type="project" value="UniProtKB-KW"/>
</dbReference>
<evidence type="ECO:0000256" key="9">
    <source>
        <dbReference type="SAM" id="MobiDB-lite"/>
    </source>
</evidence>
<dbReference type="PANTHER" id="PTHR12830">
    <property type="entry name" value="ANAPHASE-PROMOTING COMPLEX SUBUNIT 5"/>
    <property type="match status" value="1"/>
</dbReference>
<evidence type="ECO:0000256" key="8">
    <source>
        <dbReference type="ARBA" id="ARBA00045696"/>
    </source>
</evidence>
<feature type="domain" description="Anaphase-promoting complex subunit 5" evidence="10">
    <location>
        <begin position="310"/>
        <end position="408"/>
    </location>
</feature>
<keyword evidence="4" id="KW-0498">Mitosis</keyword>
<dbReference type="GO" id="GO:0070979">
    <property type="term" value="P:protein K11-linked ubiquitination"/>
    <property type="evidence" value="ECO:0007669"/>
    <property type="project" value="TreeGrafter"/>
</dbReference>
<protein>
    <recommendedName>
        <fullName evidence="2">Anaphase-promoting complex subunit 5</fullName>
    </recommendedName>
    <alternativeName>
        <fullName evidence="7">Cyclosome subunit 5</fullName>
    </alternativeName>
</protein>
<organism evidence="11 12">
    <name type="scientific">Ceratodon purpureus</name>
    <name type="common">Fire moss</name>
    <name type="synonym">Dicranum purpureum</name>
    <dbReference type="NCBI Taxonomy" id="3225"/>
    <lineage>
        <taxon>Eukaryota</taxon>
        <taxon>Viridiplantae</taxon>
        <taxon>Streptophyta</taxon>
        <taxon>Embryophyta</taxon>
        <taxon>Bryophyta</taxon>
        <taxon>Bryophytina</taxon>
        <taxon>Bryopsida</taxon>
        <taxon>Dicranidae</taxon>
        <taxon>Pseudoditrichales</taxon>
        <taxon>Ditrichaceae</taxon>
        <taxon>Ceratodon</taxon>
    </lineage>
</organism>
<dbReference type="SUPFAM" id="SSF48452">
    <property type="entry name" value="TPR-like"/>
    <property type="match status" value="1"/>
</dbReference>
<dbReference type="GO" id="GO:0005680">
    <property type="term" value="C:anaphase-promoting complex"/>
    <property type="evidence" value="ECO:0007669"/>
    <property type="project" value="InterPro"/>
</dbReference>
<comment type="caution">
    <text evidence="11">The sequence shown here is derived from an EMBL/GenBank/DDBJ whole genome shotgun (WGS) entry which is preliminary data.</text>
</comment>
<reference evidence="11" key="1">
    <citation type="submission" date="2020-06" db="EMBL/GenBank/DDBJ databases">
        <title>WGS assembly of Ceratodon purpureus strain R40.</title>
        <authorList>
            <person name="Carey S.B."/>
            <person name="Jenkins J."/>
            <person name="Shu S."/>
            <person name="Lovell J.T."/>
            <person name="Sreedasyam A."/>
            <person name="Maumus F."/>
            <person name="Tiley G.P."/>
            <person name="Fernandez-Pozo N."/>
            <person name="Barry K."/>
            <person name="Chen C."/>
            <person name="Wang M."/>
            <person name="Lipzen A."/>
            <person name="Daum C."/>
            <person name="Saski C.A."/>
            <person name="Payton A.C."/>
            <person name="Mcbreen J.C."/>
            <person name="Conrad R.E."/>
            <person name="Kollar L.M."/>
            <person name="Olsson S."/>
            <person name="Huttunen S."/>
            <person name="Landis J.B."/>
            <person name="Wickett N.J."/>
            <person name="Johnson M.G."/>
            <person name="Rensing S.A."/>
            <person name="Grimwood J."/>
            <person name="Schmutz J."/>
            <person name="Mcdaniel S.F."/>
        </authorList>
    </citation>
    <scope>NUCLEOTIDE SEQUENCE</scope>
    <source>
        <strain evidence="11">R40</strain>
    </source>
</reference>
<dbReference type="EMBL" id="CM026431">
    <property type="protein sequence ID" value="KAG0558436.1"/>
    <property type="molecule type" value="Genomic_DNA"/>
</dbReference>
<evidence type="ECO:0000256" key="2">
    <source>
        <dbReference type="ARBA" id="ARBA00016066"/>
    </source>
</evidence>
<feature type="compositionally biased region" description="Gly residues" evidence="9">
    <location>
        <begin position="217"/>
        <end position="231"/>
    </location>
</feature>
<comment type="function">
    <text evidence="8">Component of the anaphase promoting complex/cyclosome (APC/C), a cell cycle-regulated E3 ubiquitin ligase that controls progression through mitosis and the G1 phase of the cell cycle. The APC/C complex acts by mediating ubiquitination and subsequent degradation of target proteins: it mainly mediates the formation of 'Lys-11'-linked polyubiquitin chains and, to a lower extent, the formation of 'Lys-48'- and 'Lys-63'-linked polyubiquitin chains. The APC/C complex catalyzes assembly of branched 'Lys-11'-/'Lys-48'-linked branched ubiquitin chains on target proteins.</text>
</comment>
<dbReference type="PANTHER" id="PTHR12830:SF9">
    <property type="entry name" value="ANAPHASE-PROMOTING COMPLEX SUBUNIT 5"/>
    <property type="match status" value="1"/>
</dbReference>
<dbReference type="InterPro" id="IPR026000">
    <property type="entry name" value="Apc5_dom"/>
</dbReference>
<evidence type="ECO:0000313" key="12">
    <source>
        <dbReference type="Proteomes" id="UP000822688"/>
    </source>
</evidence>
<sequence length="912" mass="98622">MAGSGGRGFVLTSHKVAMCILMHAYAAPSSASPPFCALPSSARHRLALFLLDQTRVTDGFLEPTFEELGEELKEDLSDVGGMLFEQLGSRLPLLCTPEELFQFFQGLKELLAPASYTSEGGRGDDESLLIQPNSLLGQFLRRCILAFNVLSFEGSGRLVVELNAYRWLESSDPRGIFEDRDGMIEGDVFDDEYEYEEDIGDLSLDGMNDLELRFRGPAGGSRRGLQSGGTDPGRQLGGRSNVAAFPIPHAAILGESGVKTRSLRTVEQVEGFLKEQAGLLEKGVGRMPKEELDANLTQLEKLAPEMVRAHYLRYLNHLQQSDYPATMDDLHRYFDYSAGMGGMSAGGASCDSSVGRFQAGLLSLGSMHAHFGHVDQAMQALNEAVRIAQQYNDDACLAHALAALCHMLFDVGAGNETYAKGESAGLRDVGTGPSLGIQQQLLLLLRRCLRRALELKLPQLVAFSRLALAKFDLKHVRRFSSLGGLENGGQLGTSPLEVCKTLRLSSYLLGDSISNGMSPHTGMSGNHATMNQQRGNNMNGNQPLTAAGNMAGGGGAWTTLTGRLGRTSDTVVKLAGTSHLLRAASWELYGSVPLVRVSALIHATCYADVASSDDVLLSYVKLAQHLAAFRGYAAAQPAFEVAAKRFPAAANSWIRTAQLQLIHDHALHRGELKLAQVACGELAASASPVIGVDMERKTEATFRHIRTLLVSGHLDEAAAVARLLFSSCYKASMQLESVLVLLLLADIHKTADSAVTGLPYALAGLTLCQVFSLDWLQASAKVTLAELWLGLGVGHAPRALLLLQQCLPMVLGHGGLELRARTNLALARCYLSDPSFSAETQMENTLDLLQQAAEEFEILEDFALAGEAYYLQALCFDRWSCVEERNIASKAFQRCMQSLNLAQASENAILPL</sequence>
<evidence type="ECO:0000256" key="6">
    <source>
        <dbReference type="ARBA" id="ARBA00023306"/>
    </source>
</evidence>
<evidence type="ECO:0000256" key="3">
    <source>
        <dbReference type="ARBA" id="ARBA00022618"/>
    </source>
</evidence>